<feature type="domain" description="Major facilitator superfamily (MFS) profile" evidence="8">
    <location>
        <begin position="14"/>
        <end position="403"/>
    </location>
</feature>
<keyword evidence="5 7" id="KW-1133">Transmembrane helix</keyword>
<feature type="transmembrane region" description="Helical" evidence="7">
    <location>
        <begin position="377"/>
        <end position="396"/>
    </location>
</feature>
<keyword evidence="2" id="KW-0813">Transport</keyword>
<evidence type="ECO:0000259" key="8">
    <source>
        <dbReference type="PROSITE" id="PS50850"/>
    </source>
</evidence>
<keyword evidence="10" id="KW-1185">Reference proteome</keyword>
<feature type="transmembrane region" description="Helical" evidence="7">
    <location>
        <begin position="145"/>
        <end position="169"/>
    </location>
</feature>
<keyword evidence="4 7" id="KW-0812">Transmembrane</keyword>
<dbReference type="Proteomes" id="UP001304683">
    <property type="component" value="Chromosome"/>
</dbReference>
<sequence length="409" mass="43432">MLLPSSLTPVQLASLRVIWIGLVLSAVSDQVYLLAFPWLAYDLTGSAAALGIIRALEQLPPVLLGIIIGVLVDRFEMRRVLVVSGILSAFLMVLPAVAHAVGSLAIWQLYILSFLLAFLYFVEVTTWRAFITTLVPRSALADANATWSLIGNASSLLGPICGGALIAWIGATNSLWLTAVSYVIVALLILLIRIPSPTSPKGAEPASDKVELLKGFLHLTGQPLLRTSVGLLLVVRLVMGLVNALQLFYLRNEFTLDSKTTGLIMSVGGFGSIMTNLFIYRLVQPLPRGKVSLVSMAVLGTALAGLAVTQQWWQYAVLYATITGAVLILNINLLTTIQEFTPHHLLGRVIAATDMASGVALVASSGLAGMLANGTGARALFLVGGAMSLLVAFVSWTTPLSRLTSTAGE</sequence>
<dbReference type="SUPFAM" id="SSF103473">
    <property type="entry name" value="MFS general substrate transporter"/>
    <property type="match status" value="1"/>
</dbReference>
<evidence type="ECO:0000256" key="2">
    <source>
        <dbReference type="ARBA" id="ARBA00022448"/>
    </source>
</evidence>
<feature type="transmembrane region" description="Helical" evidence="7">
    <location>
        <begin position="229"/>
        <end position="249"/>
    </location>
</feature>
<dbReference type="InterPro" id="IPR036259">
    <property type="entry name" value="MFS_trans_sf"/>
</dbReference>
<dbReference type="InterPro" id="IPR010290">
    <property type="entry name" value="TM_effector"/>
</dbReference>
<keyword evidence="3" id="KW-1003">Cell membrane</keyword>
<feature type="transmembrane region" description="Helical" evidence="7">
    <location>
        <begin position="261"/>
        <end position="279"/>
    </location>
</feature>
<evidence type="ECO:0000256" key="7">
    <source>
        <dbReference type="SAM" id="Phobius"/>
    </source>
</evidence>
<evidence type="ECO:0000256" key="6">
    <source>
        <dbReference type="ARBA" id="ARBA00023136"/>
    </source>
</evidence>
<dbReference type="RefSeq" id="WP_318750286.1">
    <property type="nucleotide sequence ID" value="NZ_CP132508.1"/>
</dbReference>
<accession>A0ABZ0QLS7</accession>
<dbReference type="EMBL" id="CP132508">
    <property type="protein sequence ID" value="WPD18451.1"/>
    <property type="molecule type" value="Genomic_DNA"/>
</dbReference>
<evidence type="ECO:0000256" key="3">
    <source>
        <dbReference type="ARBA" id="ARBA00022475"/>
    </source>
</evidence>
<evidence type="ECO:0000313" key="10">
    <source>
        <dbReference type="Proteomes" id="UP001304683"/>
    </source>
</evidence>
<keyword evidence="6 7" id="KW-0472">Membrane</keyword>
<dbReference type="InterPro" id="IPR020846">
    <property type="entry name" value="MFS_dom"/>
</dbReference>
<dbReference type="CDD" id="cd06173">
    <property type="entry name" value="MFS_MefA_like"/>
    <property type="match status" value="1"/>
</dbReference>
<feature type="transmembrane region" description="Helical" evidence="7">
    <location>
        <begin position="104"/>
        <end position="124"/>
    </location>
</feature>
<feature type="transmembrane region" description="Helical" evidence="7">
    <location>
        <begin position="47"/>
        <end position="72"/>
    </location>
</feature>
<organism evidence="9 10">
    <name type="scientific">Thermaerobacter composti</name>
    <dbReference type="NCBI Taxonomy" id="554949"/>
    <lineage>
        <taxon>Bacteria</taxon>
        <taxon>Bacillati</taxon>
        <taxon>Bacillota</taxon>
        <taxon>Clostridia</taxon>
        <taxon>Eubacteriales</taxon>
        <taxon>Clostridiales Family XVII. Incertae Sedis</taxon>
        <taxon>Thermaerobacter</taxon>
    </lineage>
</organism>
<evidence type="ECO:0000256" key="4">
    <source>
        <dbReference type="ARBA" id="ARBA00022692"/>
    </source>
</evidence>
<feature type="transmembrane region" description="Helical" evidence="7">
    <location>
        <begin position="349"/>
        <end position="371"/>
    </location>
</feature>
<evidence type="ECO:0000256" key="1">
    <source>
        <dbReference type="ARBA" id="ARBA00004651"/>
    </source>
</evidence>
<evidence type="ECO:0000256" key="5">
    <source>
        <dbReference type="ARBA" id="ARBA00022989"/>
    </source>
</evidence>
<dbReference type="PANTHER" id="PTHR23513">
    <property type="entry name" value="INTEGRAL MEMBRANE EFFLUX PROTEIN-RELATED"/>
    <property type="match status" value="1"/>
</dbReference>
<feature type="transmembrane region" description="Helical" evidence="7">
    <location>
        <begin position="12"/>
        <end position="35"/>
    </location>
</feature>
<evidence type="ECO:0000313" key="9">
    <source>
        <dbReference type="EMBL" id="WPD18451.1"/>
    </source>
</evidence>
<proteinExistence type="predicted"/>
<feature type="transmembrane region" description="Helical" evidence="7">
    <location>
        <begin position="315"/>
        <end position="337"/>
    </location>
</feature>
<feature type="transmembrane region" description="Helical" evidence="7">
    <location>
        <begin position="175"/>
        <end position="192"/>
    </location>
</feature>
<dbReference type="PANTHER" id="PTHR23513:SF6">
    <property type="entry name" value="MAJOR FACILITATOR SUPERFAMILY ASSOCIATED DOMAIN-CONTAINING PROTEIN"/>
    <property type="match status" value="1"/>
</dbReference>
<feature type="transmembrane region" description="Helical" evidence="7">
    <location>
        <begin position="79"/>
        <end position="98"/>
    </location>
</feature>
<name>A0ABZ0QLS7_9FIRM</name>
<dbReference type="Gene3D" id="1.20.1250.20">
    <property type="entry name" value="MFS general substrate transporter like domains"/>
    <property type="match status" value="1"/>
</dbReference>
<comment type="subcellular location">
    <subcellularLocation>
        <location evidence="1">Cell membrane</location>
        <topology evidence="1">Multi-pass membrane protein</topology>
    </subcellularLocation>
</comment>
<gene>
    <name evidence="9" type="ORF">Q5761_08745</name>
</gene>
<dbReference type="PROSITE" id="PS50850">
    <property type="entry name" value="MFS"/>
    <property type="match status" value="1"/>
</dbReference>
<dbReference type="Pfam" id="PF05977">
    <property type="entry name" value="MFS_3"/>
    <property type="match status" value="1"/>
</dbReference>
<protein>
    <submittedName>
        <fullName evidence="9">MFS transporter</fullName>
    </submittedName>
</protein>
<reference evidence="9 10" key="1">
    <citation type="submission" date="2023-08" db="EMBL/GenBank/DDBJ databases">
        <title>Genome sequence of Thermaerobacter compostii strain Ins1, a spore-forming filamentous bacterium isolated from a deep geothermal reservoir.</title>
        <authorList>
            <person name="Bregnard D."/>
            <person name="Gonzalez D."/>
            <person name="Junier P."/>
        </authorList>
    </citation>
    <scope>NUCLEOTIDE SEQUENCE [LARGE SCALE GENOMIC DNA]</scope>
    <source>
        <strain evidence="9 10">Ins1</strain>
    </source>
</reference>
<feature type="transmembrane region" description="Helical" evidence="7">
    <location>
        <begin position="291"/>
        <end position="309"/>
    </location>
</feature>